<accession>A0A1X7VHT0</accession>
<name>A0A1X7VHT0_AMPQE</name>
<protein>
    <submittedName>
        <fullName evidence="2">Uncharacterized protein</fullName>
    </submittedName>
</protein>
<evidence type="ECO:0000256" key="1">
    <source>
        <dbReference type="SAM" id="Coils"/>
    </source>
</evidence>
<dbReference type="OrthoDB" id="1926336at2759"/>
<dbReference type="InParanoid" id="A0A1X7VHT0"/>
<organism evidence="2">
    <name type="scientific">Amphimedon queenslandica</name>
    <name type="common">Sponge</name>
    <dbReference type="NCBI Taxonomy" id="400682"/>
    <lineage>
        <taxon>Eukaryota</taxon>
        <taxon>Metazoa</taxon>
        <taxon>Porifera</taxon>
        <taxon>Demospongiae</taxon>
        <taxon>Heteroscleromorpha</taxon>
        <taxon>Haplosclerida</taxon>
        <taxon>Niphatidae</taxon>
        <taxon>Amphimedon</taxon>
    </lineage>
</organism>
<dbReference type="EnsemblMetazoa" id="Aqu2.1.39591_001">
    <property type="protein sequence ID" value="Aqu2.1.39591_001"/>
    <property type="gene ID" value="Aqu2.1.39591"/>
</dbReference>
<evidence type="ECO:0000313" key="2">
    <source>
        <dbReference type="EnsemblMetazoa" id="Aqu2.1.39591_001"/>
    </source>
</evidence>
<proteinExistence type="predicted"/>
<sequence length="138" mass="16348">MEAQASEGLAEQEYSPLSEQFMQLFVKQAHAIEEKFRETLEENSDLKELANLKATQLNELSARLEGKERELEGKDFQLKERCEEVIKKDREIERLRETVDQQDIQLRKTTLECLESSREMNFKQRKIEELTETVRIDL</sequence>
<feature type="coiled-coil region" evidence="1">
    <location>
        <begin position="29"/>
        <end position="133"/>
    </location>
</feature>
<reference evidence="2" key="1">
    <citation type="submission" date="2017-05" db="UniProtKB">
        <authorList>
            <consortium name="EnsemblMetazoa"/>
        </authorList>
    </citation>
    <scope>IDENTIFICATION</scope>
</reference>
<keyword evidence="1" id="KW-0175">Coiled coil</keyword>
<dbReference type="AlphaFoldDB" id="A0A1X7VHT0"/>